<accession>A0ACD3B4V5</accession>
<evidence type="ECO:0000313" key="2">
    <source>
        <dbReference type="Proteomes" id="UP000308600"/>
    </source>
</evidence>
<name>A0ACD3B4V5_9AGAR</name>
<evidence type="ECO:0000313" key="1">
    <source>
        <dbReference type="EMBL" id="TFK72831.1"/>
    </source>
</evidence>
<dbReference type="Proteomes" id="UP000308600">
    <property type="component" value="Unassembled WGS sequence"/>
</dbReference>
<keyword evidence="2" id="KW-1185">Reference proteome</keyword>
<sequence length="499" mass="53642">MRRWPRAPKLSHSSGPSRLCSSSTTLYTQRRCNSTLGSPLENAPTGTPNAEGKPPVDPFALVAPSLKKLRASILPLLTSGHPALTELTSYYFLHPSKQIRPLLVLLFSRATNGLGSQWETKLWHSQCVGAGGREEELNWPLGRPDVLNDWNPSMPEGVTGKWESGFVVGQPVHPRLRPSATPRPGSTSVPASSPLPSSMSSKRVPTLANPPTILPTQIRFAQILEFIHCASLLHDDVIDASPLRRGAPSAPAAFGNKLSVLGAVYILGRTSAMLSRLGDPEVTELTASITSNLVEGEILQMKDVVNGRAGGAARALVGSSSETDPSILPTSPRIRQAWNVYLQKTYLKTASLMAKGARSAVILGGCQEGEIYREVAYAYGRNLGIAFQLVDDVLDYASPSDTLGKPGGADLQLGLATGPALFAWEEHPEMGELIGRKFESPGDVELARKLVHDSSGVQRTRELARAYADKAKEVLLHLPESEARQALEALAEKVIGRNA</sequence>
<protein>
    <submittedName>
        <fullName evidence="1">Terpenoid synthase</fullName>
    </submittedName>
</protein>
<organism evidence="1 2">
    <name type="scientific">Pluteus cervinus</name>
    <dbReference type="NCBI Taxonomy" id="181527"/>
    <lineage>
        <taxon>Eukaryota</taxon>
        <taxon>Fungi</taxon>
        <taxon>Dikarya</taxon>
        <taxon>Basidiomycota</taxon>
        <taxon>Agaricomycotina</taxon>
        <taxon>Agaricomycetes</taxon>
        <taxon>Agaricomycetidae</taxon>
        <taxon>Agaricales</taxon>
        <taxon>Pluteineae</taxon>
        <taxon>Pluteaceae</taxon>
        <taxon>Pluteus</taxon>
    </lineage>
</organism>
<reference evidence="1 2" key="1">
    <citation type="journal article" date="2019" name="Nat. Ecol. Evol.">
        <title>Megaphylogeny resolves global patterns of mushroom evolution.</title>
        <authorList>
            <person name="Varga T."/>
            <person name="Krizsan K."/>
            <person name="Foldi C."/>
            <person name="Dima B."/>
            <person name="Sanchez-Garcia M."/>
            <person name="Sanchez-Ramirez S."/>
            <person name="Szollosi G.J."/>
            <person name="Szarkandi J.G."/>
            <person name="Papp V."/>
            <person name="Albert L."/>
            <person name="Andreopoulos W."/>
            <person name="Angelini C."/>
            <person name="Antonin V."/>
            <person name="Barry K.W."/>
            <person name="Bougher N.L."/>
            <person name="Buchanan P."/>
            <person name="Buyck B."/>
            <person name="Bense V."/>
            <person name="Catcheside P."/>
            <person name="Chovatia M."/>
            <person name="Cooper J."/>
            <person name="Damon W."/>
            <person name="Desjardin D."/>
            <person name="Finy P."/>
            <person name="Geml J."/>
            <person name="Haridas S."/>
            <person name="Hughes K."/>
            <person name="Justo A."/>
            <person name="Karasinski D."/>
            <person name="Kautmanova I."/>
            <person name="Kiss B."/>
            <person name="Kocsube S."/>
            <person name="Kotiranta H."/>
            <person name="LaButti K.M."/>
            <person name="Lechner B.E."/>
            <person name="Liimatainen K."/>
            <person name="Lipzen A."/>
            <person name="Lukacs Z."/>
            <person name="Mihaltcheva S."/>
            <person name="Morgado L.N."/>
            <person name="Niskanen T."/>
            <person name="Noordeloos M.E."/>
            <person name="Ohm R.A."/>
            <person name="Ortiz-Santana B."/>
            <person name="Ovrebo C."/>
            <person name="Racz N."/>
            <person name="Riley R."/>
            <person name="Savchenko A."/>
            <person name="Shiryaev A."/>
            <person name="Soop K."/>
            <person name="Spirin V."/>
            <person name="Szebenyi C."/>
            <person name="Tomsovsky M."/>
            <person name="Tulloss R.E."/>
            <person name="Uehling J."/>
            <person name="Grigoriev I.V."/>
            <person name="Vagvolgyi C."/>
            <person name="Papp T."/>
            <person name="Martin F.M."/>
            <person name="Miettinen O."/>
            <person name="Hibbett D.S."/>
            <person name="Nagy L.G."/>
        </authorList>
    </citation>
    <scope>NUCLEOTIDE SEQUENCE [LARGE SCALE GENOMIC DNA]</scope>
    <source>
        <strain evidence="1 2">NL-1719</strain>
    </source>
</reference>
<gene>
    <name evidence="1" type="ORF">BDN72DRAFT_835706</name>
</gene>
<dbReference type="EMBL" id="ML208281">
    <property type="protein sequence ID" value="TFK72831.1"/>
    <property type="molecule type" value="Genomic_DNA"/>
</dbReference>
<proteinExistence type="predicted"/>